<reference evidence="2" key="1">
    <citation type="submission" date="2023-03" db="EMBL/GenBank/DDBJ databases">
        <title>Massive genome expansion in bonnet fungi (Mycena s.s.) driven by repeated elements and novel gene families across ecological guilds.</title>
        <authorList>
            <consortium name="Lawrence Berkeley National Laboratory"/>
            <person name="Harder C.B."/>
            <person name="Miyauchi S."/>
            <person name="Viragh M."/>
            <person name="Kuo A."/>
            <person name="Thoen E."/>
            <person name="Andreopoulos B."/>
            <person name="Lu D."/>
            <person name="Skrede I."/>
            <person name="Drula E."/>
            <person name="Henrissat B."/>
            <person name="Morin E."/>
            <person name="Kohler A."/>
            <person name="Barry K."/>
            <person name="LaButti K."/>
            <person name="Morin E."/>
            <person name="Salamov A."/>
            <person name="Lipzen A."/>
            <person name="Mereny Z."/>
            <person name="Hegedus B."/>
            <person name="Baldrian P."/>
            <person name="Stursova M."/>
            <person name="Weitz H."/>
            <person name="Taylor A."/>
            <person name="Grigoriev I.V."/>
            <person name="Nagy L.G."/>
            <person name="Martin F."/>
            <person name="Kauserud H."/>
        </authorList>
    </citation>
    <scope>NUCLEOTIDE SEQUENCE</scope>
    <source>
        <strain evidence="2">CBHHK002</strain>
    </source>
</reference>
<protein>
    <submittedName>
        <fullName evidence="2">Uncharacterized protein</fullName>
    </submittedName>
</protein>
<proteinExistence type="predicted"/>
<dbReference type="EMBL" id="JARIHO010000002">
    <property type="protein sequence ID" value="KAJ7366074.1"/>
    <property type="molecule type" value="Genomic_DNA"/>
</dbReference>
<evidence type="ECO:0000256" key="1">
    <source>
        <dbReference type="SAM" id="MobiDB-lite"/>
    </source>
</evidence>
<sequence>MSAAPPSVHRMAKEEFTLLEQLDLLPVYDCDISLNVVSGLMASGTSSVAADFAVGENGGLVRAGDTEKSHAEGEAPPSAPLGHGQRKKIGTSRYQGPLREEHW</sequence>
<accession>A0AAD7AQR8</accession>
<evidence type="ECO:0000313" key="2">
    <source>
        <dbReference type="EMBL" id="KAJ7366074.1"/>
    </source>
</evidence>
<organism evidence="2 3">
    <name type="scientific">Mycena albidolilacea</name>
    <dbReference type="NCBI Taxonomy" id="1033008"/>
    <lineage>
        <taxon>Eukaryota</taxon>
        <taxon>Fungi</taxon>
        <taxon>Dikarya</taxon>
        <taxon>Basidiomycota</taxon>
        <taxon>Agaricomycotina</taxon>
        <taxon>Agaricomycetes</taxon>
        <taxon>Agaricomycetidae</taxon>
        <taxon>Agaricales</taxon>
        <taxon>Marasmiineae</taxon>
        <taxon>Mycenaceae</taxon>
        <taxon>Mycena</taxon>
    </lineage>
</organism>
<keyword evidence="3" id="KW-1185">Reference proteome</keyword>
<feature type="region of interest" description="Disordered" evidence="1">
    <location>
        <begin position="61"/>
        <end position="103"/>
    </location>
</feature>
<comment type="caution">
    <text evidence="2">The sequence shown here is derived from an EMBL/GenBank/DDBJ whole genome shotgun (WGS) entry which is preliminary data.</text>
</comment>
<feature type="compositionally biased region" description="Basic and acidic residues" evidence="1">
    <location>
        <begin position="64"/>
        <end position="73"/>
    </location>
</feature>
<evidence type="ECO:0000313" key="3">
    <source>
        <dbReference type="Proteomes" id="UP001218218"/>
    </source>
</evidence>
<dbReference type="AlphaFoldDB" id="A0AAD7AQR8"/>
<gene>
    <name evidence="2" type="ORF">DFH08DRAFT_797077</name>
</gene>
<name>A0AAD7AQR8_9AGAR</name>
<dbReference type="Proteomes" id="UP001218218">
    <property type="component" value="Unassembled WGS sequence"/>
</dbReference>